<evidence type="ECO:0000313" key="4">
    <source>
        <dbReference type="Proteomes" id="UP001152876"/>
    </source>
</evidence>
<proteinExistence type="predicted"/>
<evidence type="ECO:0000256" key="1">
    <source>
        <dbReference type="SAM" id="MobiDB-lite"/>
    </source>
</evidence>
<feature type="region of interest" description="Disordered" evidence="1">
    <location>
        <begin position="26"/>
        <end position="80"/>
    </location>
</feature>
<keyword evidence="4" id="KW-1185">Reference proteome</keyword>
<accession>A0A9X4P351</accession>
<organism evidence="3 4">
    <name type="scientific">Hydrogenophaga taeniospiralis CCUG 15921</name>
    <dbReference type="NCBI Taxonomy" id="1281780"/>
    <lineage>
        <taxon>Bacteria</taxon>
        <taxon>Pseudomonadati</taxon>
        <taxon>Pseudomonadota</taxon>
        <taxon>Betaproteobacteria</taxon>
        <taxon>Burkholderiales</taxon>
        <taxon>Comamonadaceae</taxon>
        <taxon>Hydrogenophaga</taxon>
    </lineage>
</organism>
<feature type="compositionally biased region" description="Low complexity" evidence="1">
    <location>
        <begin position="47"/>
        <end position="66"/>
    </location>
</feature>
<evidence type="ECO:0000313" key="3">
    <source>
        <dbReference type="EMBL" id="MDG5975268.1"/>
    </source>
</evidence>
<dbReference type="Proteomes" id="UP001152876">
    <property type="component" value="Unassembled WGS sequence"/>
</dbReference>
<gene>
    <name evidence="3" type="ORF">H010_08421</name>
</gene>
<dbReference type="EMBL" id="AOGK01000006">
    <property type="protein sequence ID" value="MDG5975268.1"/>
    <property type="molecule type" value="Genomic_DNA"/>
</dbReference>
<sequence>MKATQFVTTSLSALAIVGAVSLAYAQSTPGPAEAQTPATEAQPMTPPADTTTTPAATPAAPDTTAPETGMTEPMVRADRN</sequence>
<name>A0A9X4P351_9BURK</name>
<dbReference type="RefSeq" id="WP_068167524.1">
    <property type="nucleotide sequence ID" value="NZ_AOGK01000006.1"/>
</dbReference>
<keyword evidence="2" id="KW-0732">Signal</keyword>
<feature type="signal peptide" evidence="2">
    <location>
        <begin position="1"/>
        <end position="25"/>
    </location>
</feature>
<reference evidence="3" key="1">
    <citation type="submission" date="2013-01" db="EMBL/GenBank/DDBJ databases">
        <title>Genome draft of Hydrogenophaga taeniospiralis 2K1.</title>
        <authorList>
            <person name="Gomila M."/>
            <person name="Lalucat J."/>
        </authorList>
    </citation>
    <scope>NUCLEOTIDE SEQUENCE</scope>
    <source>
        <strain evidence="3">CCUG 15921</strain>
    </source>
</reference>
<evidence type="ECO:0000256" key="2">
    <source>
        <dbReference type="SAM" id="SignalP"/>
    </source>
</evidence>
<feature type="chain" id="PRO_5040876230" description="Proteophosphoglycan ppg4" evidence="2">
    <location>
        <begin position="26"/>
        <end position="80"/>
    </location>
</feature>
<evidence type="ECO:0008006" key="5">
    <source>
        <dbReference type="Google" id="ProtNLM"/>
    </source>
</evidence>
<protein>
    <recommendedName>
        <fullName evidence="5">Proteophosphoglycan ppg4</fullName>
    </recommendedName>
</protein>
<dbReference type="AlphaFoldDB" id="A0A9X4P351"/>
<comment type="caution">
    <text evidence="3">The sequence shown here is derived from an EMBL/GenBank/DDBJ whole genome shotgun (WGS) entry which is preliminary data.</text>
</comment>